<evidence type="ECO:0000313" key="9">
    <source>
        <dbReference type="EMBL" id="CAH2355425.1"/>
    </source>
</evidence>
<reference evidence="9" key="1">
    <citation type="submission" date="2022-03" db="EMBL/GenBank/DDBJ databases">
        <authorList>
            <person name="Legras J.-L."/>
            <person name="Devillers H."/>
            <person name="Grondin C."/>
        </authorList>
    </citation>
    <scope>NUCLEOTIDE SEQUENCE</scope>
    <source>
        <strain evidence="9">CLIB 1423</strain>
    </source>
</reference>
<evidence type="ECO:0000256" key="1">
    <source>
        <dbReference type="ARBA" id="ARBA00022723"/>
    </source>
</evidence>
<feature type="compositionally biased region" description="Polar residues" evidence="7">
    <location>
        <begin position="281"/>
        <end position="292"/>
    </location>
</feature>
<proteinExistence type="predicted"/>
<feature type="compositionally biased region" description="Low complexity" evidence="7">
    <location>
        <begin position="43"/>
        <end position="54"/>
    </location>
</feature>
<evidence type="ECO:0000256" key="4">
    <source>
        <dbReference type="ARBA" id="ARBA00023125"/>
    </source>
</evidence>
<dbReference type="SMART" id="SM00066">
    <property type="entry name" value="GAL4"/>
    <property type="match status" value="1"/>
</dbReference>
<dbReference type="AlphaFoldDB" id="A0A9P0VZU3"/>
<dbReference type="InterPro" id="IPR052360">
    <property type="entry name" value="Transcr_Regulatory_Proteins"/>
</dbReference>
<evidence type="ECO:0000256" key="2">
    <source>
        <dbReference type="ARBA" id="ARBA00022833"/>
    </source>
</evidence>
<dbReference type="OrthoDB" id="415590at2759"/>
<evidence type="ECO:0000256" key="5">
    <source>
        <dbReference type="ARBA" id="ARBA00023163"/>
    </source>
</evidence>
<dbReference type="InterPro" id="IPR001138">
    <property type="entry name" value="Zn2Cys6_DnaBD"/>
</dbReference>
<feature type="region of interest" description="Disordered" evidence="7">
    <location>
        <begin position="35"/>
        <end position="54"/>
    </location>
</feature>
<keyword evidence="4" id="KW-0238">DNA-binding</keyword>
<dbReference type="GO" id="GO:0008270">
    <property type="term" value="F:zinc ion binding"/>
    <property type="evidence" value="ECO:0007669"/>
    <property type="project" value="InterPro"/>
</dbReference>
<keyword evidence="3" id="KW-0805">Transcription regulation</keyword>
<comment type="caution">
    <text evidence="9">The sequence shown here is derived from an EMBL/GenBank/DDBJ whole genome shotgun (WGS) entry which is preliminary data.</text>
</comment>
<sequence length="292" mass="33021">MLLPPVSEFIAGALRTDSSCSDITPKSQYCSDDIFDSISEGTNSPPSSRANSSISDTIEMKMDSNRVSNIPSAAVHNPHIQNALLENQHLPIQHHFQNRYLPHSLPIQGSQSIQHSQQPLYVHPNQQGFQQFYNLQTVVNGVYPNQVNGMYCNMVQVMPGAIPGPYILMANSPSGSIQEVAPDFRRYPVTTLESPYDFRNPFHVNSPYQTRSNEAPYSHQQDRVIRRKKIMHTRTRTGCLTCKRRRVKCDEGKPGCNNCLKSNRKCDGYAENASRNKKRNQQISSKEIIQRS</sequence>
<keyword evidence="6" id="KW-0539">Nucleus</keyword>
<keyword evidence="2" id="KW-0862">Zinc</keyword>
<evidence type="ECO:0000313" key="10">
    <source>
        <dbReference type="Proteomes" id="UP000837801"/>
    </source>
</evidence>
<dbReference type="PROSITE" id="PS50048">
    <property type="entry name" value="ZN2_CY6_FUNGAL_2"/>
    <property type="match status" value="1"/>
</dbReference>
<dbReference type="PANTHER" id="PTHR36206:SF12">
    <property type="entry name" value="ASPERCRYPTIN BIOSYNTHESIS CLUSTER-SPECIFIC TRANSCRIPTION REGULATOR ATNN-RELATED"/>
    <property type="match status" value="1"/>
</dbReference>
<dbReference type="GO" id="GO:0000981">
    <property type="term" value="F:DNA-binding transcription factor activity, RNA polymerase II-specific"/>
    <property type="evidence" value="ECO:0007669"/>
    <property type="project" value="InterPro"/>
</dbReference>
<evidence type="ECO:0000256" key="6">
    <source>
        <dbReference type="ARBA" id="ARBA00023242"/>
    </source>
</evidence>
<protein>
    <recommendedName>
        <fullName evidence="8">Zn(2)-C6 fungal-type domain-containing protein</fullName>
    </recommendedName>
</protein>
<organism evidence="9 10">
    <name type="scientific">[Candida] railenensis</name>
    <dbReference type="NCBI Taxonomy" id="45579"/>
    <lineage>
        <taxon>Eukaryota</taxon>
        <taxon>Fungi</taxon>
        <taxon>Dikarya</taxon>
        <taxon>Ascomycota</taxon>
        <taxon>Saccharomycotina</taxon>
        <taxon>Pichiomycetes</taxon>
        <taxon>Debaryomycetaceae</taxon>
        <taxon>Kurtzmaniella</taxon>
    </lineage>
</organism>
<dbReference type="SUPFAM" id="SSF57701">
    <property type="entry name" value="Zn2/Cys6 DNA-binding domain"/>
    <property type="match status" value="1"/>
</dbReference>
<dbReference type="Pfam" id="PF00172">
    <property type="entry name" value="Zn_clus"/>
    <property type="match status" value="1"/>
</dbReference>
<keyword evidence="1" id="KW-0479">Metal-binding</keyword>
<dbReference type="CDD" id="cd00067">
    <property type="entry name" value="GAL4"/>
    <property type="match status" value="1"/>
</dbReference>
<name>A0A9P0VZU3_9ASCO</name>
<accession>A0A9P0VZU3</accession>
<evidence type="ECO:0000256" key="7">
    <source>
        <dbReference type="SAM" id="MobiDB-lite"/>
    </source>
</evidence>
<dbReference type="Proteomes" id="UP000837801">
    <property type="component" value="Unassembled WGS sequence"/>
</dbReference>
<feature type="region of interest" description="Disordered" evidence="7">
    <location>
        <begin position="271"/>
        <end position="292"/>
    </location>
</feature>
<keyword evidence="10" id="KW-1185">Reference proteome</keyword>
<gene>
    <name evidence="9" type="ORF">CLIB1423_26S00518</name>
</gene>
<dbReference type="PANTHER" id="PTHR36206">
    <property type="entry name" value="ASPERCRYPTIN BIOSYNTHESIS CLUSTER-SPECIFIC TRANSCRIPTION REGULATOR ATNN-RELATED"/>
    <property type="match status" value="1"/>
</dbReference>
<dbReference type="GO" id="GO:0003677">
    <property type="term" value="F:DNA binding"/>
    <property type="evidence" value="ECO:0007669"/>
    <property type="project" value="UniProtKB-KW"/>
</dbReference>
<dbReference type="InterPro" id="IPR036864">
    <property type="entry name" value="Zn2-C6_fun-type_DNA-bd_sf"/>
</dbReference>
<feature type="domain" description="Zn(2)-C6 fungal-type" evidence="8">
    <location>
        <begin position="238"/>
        <end position="266"/>
    </location>
</feature>
<keyword evidence="5" id="KW-0804">Transcription</keyword>
<dbReference type="Gene3D" id="4.10.240.10">
    <property type="entry name" value="Zn(2)-C6 fungal-type DNA-binding domain"/>
    <property type="match status" value="1"/>
</dbReference>
<evidence type="ECO:0000256" key="3">
    <source>
        <dbReference type="ARBA" id="ARBA00023015"/>
    </source>
</evidence>
<dbReference type="PROSITE" id="PS00463">
    <property type="entry name" value="ZN2_CY6_FUNGAL_1"/>
    <property type="match status" value="1"/>
</dbReference>
<evidence type="ECO:0000259" key="8">
    <source>
        <dbReference type="PROSITE" id="PS50048"/>
    </source>
</evidence>
<dbReference type="EMBL" id="CAKXYY010000026">
    <property type="protein sequence ID" value="CAH2355425.1"/>
    <property type="molecule type" value="Genomic_DNA"/>
</dbReference>